<evidence type="ECO:0000313" key="2">
    <source>
        <dbReference type="EMBL" id="MFD1888837.1"/>
    </source>
</evidence>
<feature type="transmembrane region" description="Helical" evidence="1">
    <location>
        <begin position="120"/>
        <end position="141"/>
    </location>
</feature>
<evidence type="ECO:0000313" key="3">
    <source>
        <dbReference type="Proteomes" id="UP001597326"/>
    </source>
</evidence>
<accession>A0ABW4RR94</accession>
<keyword evidence="1" id="KW-0472">Membrane</keyword>
<proteinExistence type="predicted"/>
<dbReference type="EMBL" id="JBHUFZ010000003">
    <property type="protein sequence ID" value="MFD1888837.1"/>
    <property type="molecule type" value="Genomic_DNA"/>
</dbReference>
<reference evidence="3" key="1">
    <citation type="journal article" date="2019" name="Int. J. Syst. Evol. Microbiol.">
        <title>The Global Catalogue of Microorganisms (GCM) 10K type strain sequencing project: providing services to taxonomists for standard genome sequencing and annotation.</title>
        <authorList>
            <consortium name="The Broad Institute Genomics Platform"/>
            <consortium name="The Broad Institute Genome Sequencing Center for Infectious Disease"/>
            <person name="Wu L."/>
            <person name="Ma J."/>
        </authorList>
    </citation>
    <scope>NUCLEOTIDE SEQUENCE [LARGE SCALE GENOMIC DNA]</scope>
    <source>
        <strain evidence="3">CAIM 431</strain>
    </source>
</reference>
<name>A0ABW4RR94_9ACTN</name>
<keyword evidence="1" id="KW-1133">Transmembrane helix</keyword>
<feature type="transmembrane region" description="Helical" evidence="1">
    <location>
        <begin position="477"/>
        <end position="498"/>
    </location>
</feature>
<dbReference type="Proteomes" id="UP001597326">
    <property type="component" value="Unassembled WGS sequence"/>
</dbReference>
<feature type="transmembrane region" description="Helical" evidence="1">
    <location>
        <begin position="295"/>
        <end position="314"/>
    </location>
</feature>
<evidence type="ECO:0008006" key="4">
    <source>
        <dbReference type="Google" id="ProtNLM"/>
    </source>
</evidence>
<gene>
    <name evidence="2" type="ORF">ACFSCS_01380</name>
</gene>
<protein>
    <recommendedName>
        <fullName evidence="4">ABC-2 type transport system permease protein</fullName>
    </recommendedName>
</protein>
<feature type="transmembrane region" description="Helical" evidence="1">
    <location>
        <begin position="444"/>
        <end position="465"/>
    </location>
</feature>
<comment type="caution">
    <text evidence="2">The sequence shown here is derived from an EMBL/GenBank/DDBJ whole genome shotgun (WGS) entry which is preliminary data.</text>
</comment>
<sequence>MSRALRGKAVLILGAVLAGLYLLGAFAVIAGGLFLLRGEALDLRGGLTTAGFAALTLAWPLTTLVVVGSDQTLDPGRFALYPVRARQLLPGLLVVGLVGLGGIFTCACALAYVVSWSADAGQMAAAVVGAVLGVLTCVLLARTLTSWFSSALTSRRYRDSAALVLGLLGMVFGVGAQFLGRWVQAADQVADRARAMAGALGWSPLGWAWSLPWAVGRGDWLAAGLRLALAAGLVVLLWWAWGRALDRALVSPLEARSGGGRAKEHGLADRLVPTGPVGAIAGRSLRYWRRDPRHLVQLASVALMPVLIAAPVLVNQGDSMSMGRGVLAFPVGAMIVVMGMVVAQEIGYDGSALWMEISAGVRGHEDRLGRLVACAWLLLPLVLVIDLVFLAVSGYWSEAPALVGASLGATLACAGVGSVTGALWQVPQPPPGNGGLARSSGGGVAALLMSLASMVGGLVVSAPVWLPALLQDAIGHWVGWALLPWGLAYGCLACWLGIRWGGSLLERRWPEVLREVTWTG</sequence>
<feature type="transmembrane region" description="Helical" evidence="1">
    <location>
        <begin position="368"/>
        <end position="396"/>
    </location>
</feature>
<evidence type="ECO:0000256" key="1">
    <source>
        <dbReference type="SAM" id="Phobius"/>
    </source>
</evidence>
<feature type="transmembrane region" description="Helical" evidence="1">
    <location>
        <begin position="12"/>
        <end position="35"/>
    </location>
</feature>
<feature type="transmembrane region" description="Helical" evidence="1">
    <location>
        <begin position="402"/>
        <end position="424"/>
    </location>
</feature>
<feature type="transmembrane region" description="Helical" evidence="1">
    <location>
        <begin position="88"/>
        <end position="114"/>
    </location>
</feature>
<dbReference type="RefSeq" id="WP_343871916.1">
    <property type="nucleotide sequence ID" value="NZ_BAAAIX010000003.1"/>
</dbReference>
<organism evidence="2 3">
    <name type="scientific">Luteococcus peritonei</name>
    <dbReference type="NCBI Taxonomy" id="88874"/>
    <lineage>
        <taxon>Bacteria</taxon>
        <taxon>Bacillati</taxon>
        <taxon>Actinomycetota</taxon>
        <taxon>Actinomycetes</taxon>
        <taxon>Propionibacteriales</taxon>
        <taxon>Propionibacteriaceae</taxon>
        <taxon>Luteococcus</taxon>
    </lineage>
</organism>
<keyword evidence="3" id="KW-1185">Reference proteome</keyword>
<feature type="transmembrane region" description="Helical" evidence="1">
    <location>
        <begin position="47"/>
        <end position="67"/>
    </location>
</feature>
<feature type="transmembrane region" description="Helical" evidence="1">
    <location>
        <begin position="220"/>
        <end position="241"/>
    </location>
</feature>
<keyword evidence="1" id="KW-0812">Transmembrane</keyword>
<feature type="transmembrane region" description="Helical" evidence="1">
    <location>
        <begin position="161"/>
        <end position="179"/>
    </location>
</feature>
<feature type="transmembrane region" description="Helical" evidence="1">
    <location>
        <begin position="326"/>
        <end position="347"/>
    </location>
</feature>